<comment type="caution">
    <text evidence="3">The sequence shown here is derived from an EMBL/GenBank/DDBJ whole genome shotgun (WGS) entry which is preliminary data.</text>
</comment>
<feature type="domain" description="Glycosyl transferase family 1" evidence="1">
    <location>
        <begin position="201"/>
        <end position="363"/>
    </location>
</feature>
<dbReference type="PANTHER" id="PTHR12526">
    <property type="entry name" value="GLYCOSYLTRANSFERASE"/>
    <property type="match status" value="1"/>
</dbReference>
<dbReference type="OrthoDB" id="3199616at2"/>
<reference evidence="3 4" key="1">
    <citation type="submission" date="2018-12" db="EMBL/GenBank/DDBJ databases">
        <title>Sequencing of bacterial isolates from soil warming experiment in Harvard Forest, Massachusetts, USA.</title>
        <authorList>
            <person name="Deangelis K."/>
        </authorList>
    </citation>
    <scope>NUCLEOTIDE SEQUENCE [LARGE SCALE GENOMIC DNA]</scope>
    <source>
        <strain evidence="3 4">EB153</strain>
    </source>
</reference>
<accession>A0A3R9NYB7</accession>
<dbReference type="Pfam" id="PF00534">
    <property type="entry name" value="Glycos_transf_1"/>
    <property type="match status" value="1"/>
</dbReference>
<dbReference type="Pfam" id="PF13439">
    <property type="entry name" value="Glyco_transf_4"/>
    <property type="match status" value="1"/>
</dbReference>
<evidence type="ECO:0000313" key="4">
    <source>
        <dbReference type="Proteomes" id="UP000269669"/>
    </source>
</evidence>
<dbReference type="Gene3D" id="3.40.50.2000">
    <property type="entry name" value="Glycogen Phosphorylase B"/>
    <property type="match status" value="2"/>
</dbReference>
<dbReference type="InterPro" id="IPR028098">
    <property type="entry name" value="Glyco_trans_4-like_N"/>
</dbReference>
<evidence type="ECO:0000259" key="2">
    <source>
        <dbReference type="Pfam" id="PF13439"/>
    </source>
</evidence>
<dbReference type="SUPFAM" id="SSF53756">
    <property type="entry name" value="UDP-Glycosyltransferase/glycogen phosphorylase"/>
    <property type="match status" value="1"/>
</dbReference>
<gene>
    <name evidence="3" type="ORF">EDE15_3083</name>
</gene>
<name>A0A3R9NYB7_9BACT</name>
<dbReference type="EMBL" id="RSDW01000001">
    <property type="protein sequence ID" value="RSL17548.1"/>
    <property type="molecule type" value="Genomic_DNA"/>
</dbReference>
<dbReference type="CDD" id="cd03801">
    <property type="entry name" value="GT4_PimA-like"/>
    <property type="match status" value="1"/>
</dbReference>
<feature type="domain" description="Glycosyltransferase subfamily 4-like N-terminal" evidence="2">
    <location>
        <begin position="37"/>
        <end position="194"/>
    </location>
</feature>
<evidence type="ECO:0000313" key="3">
    <source>
        <dbReference type="EMBL" id="RSL17548.1"/>
    </source>
</evidence>
<keyword evidence="4" id="KW-1185">Reference proteome</keyword>
<organism evidence="3 4">
    <name type="scientific">Edaphobacter aggregans</name>
    <dbReference type="NCBI Taxonomy" id="570835"/>
    <lineage>
        <taxon>Bacteria</taxon>
        <taxon>Pseudomonadati</taxon>
        <taxon>Acidobacteriota</taxon>
        <taxon>Terriglobia</taxon>
        <taxon>Terriglobales</taxon>
        <taxon>Acidobacteriaceae</taxon>
        <taxon>Edaphobacter</taxon>
    </lineage>
</organism>
<dbReference type="InterPro" id="IPR001296">
    <property type="entry name" value="Glyco_trans_1"/>
</dbReference>
<sequence length="388" mass="42619">MSMITVLPPEDSSLNDANHAELPHVLLVVDQFPKTLGGGERIVLRLAALLPKYGYRASILTFSVHPESGGLKSPPCPIYVLPLRRTYDLTALRAALDFRHFLKQHRIQIVQTFFESSDLWAGFVTKTMSKSKLIWSRRDMGILRGRKHDIAYRLMSGAPDAVFAVSEQVRQHCIEVDRIDSARVQTIYNGLDLSDWKTTSRPSKPSGEPLVTTVGNIRRIKGHDIFIKAAASIVQRFPNVSFSIAGDVLEPDYFAELQALVRDLNLSNHFHFVGGITNIHEYLSTADIFALPSRSEGFSNAIVEAMAASLPVIATNVGGNAEAVKDGVNGFLVPLEDPAALSAAIAHLLSDPSQAKAMGLAGKALVAERFTTEAMMNRISTTYRNLLR</sequence>
<dbReference type="Proteomes" id="UP000269669">
    <property type="component" value="Unassembled WGS sequence"/>
</dbReference>
<dbReference type="GO" id="GO:0016757">
    <property type="term" value="F:glycosyltransferase activity"/>
    <property type="evidence" value="ECO:0007669"/>
    <property type="project" value="InterPro"/>
</dbReference>
<dbReference type="AlphaFoldDB" id="A0A3R9NYB7"/>
<dbReference type="PANTHER" id="PTHR12526:SF630">
    <property type="entry name" value="GLYCOSYLTRANSFERASE"/>
    <property type="match status" value="1"/>
</dbReference>
<proteinExistence type="predicted"/>
<keyword evidence="3" id="KW-0808">Transferase</keyword>
<dbReference type="RefSeq" id="WP_125486027.1">
    <property type="nucleotide sequence ID" value="NZ_RSDW01000001.1"/>
</dbReference>
<protein>
    <submittedName>
        <fullName evidence="3">Glycosyltransferase involved in cell wall biosynthesis</fullName>
    </submittedName>
</protein>
<evidence type="ECO:0000259" key="1">
    <source>
        <dbReference type="Pfam" id="PF00534"/>
    </source>
</evidence>